<evidence type="ECO:0000313" key="1">
    <source>
        <dbReference type="EMBL" id="OGH01048.1"/>
    </source>
</evidence>
<reference evidence="1 2" key="1">
    <citation type="journal article" date="2016" name="Nat. Commun.">
        <title>Thousands of microbial genomes shed light on interconnected biogeochemical processes in an aquifer system.</title>
        <authorList>
            <person name="Anantharaman K."/>
            <person name="Brown C.T."/>
            <person name="Hug L.A."/>
            <person name="Sharon I."/>
            <person name="Castelle C.J."/>
            <person name="Probst A.J."/>
            <person name="Thomas B.C."/>
            <person name="Singh A."/>
            <person name="Wilkins M.J."/>
            <person name="Karaoz U."/>
            <person name="Brodie E.L."/>
            <person name="Williams K.H."/>
            <person name="Hubbard S.S."/>
            <person name="Banfield J.F."/>
        </authorList>
    </citation>
    <scope>NUCLEOTIDE SEQUENCE [LARGE SCALE GENOMIC DNA]</scope>
</reference>
<dbReference type="PROSITE" id="PS51257">
    <property type="entry name" value="PROKAR_LIPOPROTEIN"/>
    <property type="match status" value="1"/>
</dbReference>
<accession>A0A1F6GSJ9</accession>
<name>A0A1F6GSJ9_9PROT</name>
<protein>
    <submittedName>
        <fullName evidence="1">Uncharacterized protein</fullName>
    </submittedName>
</protein>
<organism evidence="1 2">
    <name type="scientific">Candidatus Lambdaproteobacteria bacterium RIFOXYD2_FULL_56_26</name>
    <dbReference type="NCBI Taxonomy" id="1817773"/>
    <lineage>
        <taxon>Bacteria</taxon>
        <taxon>Pseudomonadati</taxon>
        <taxon>Pseudomonadota</taxon>
        <taxon>Candidatus Lambdaproteobacteria</taxon>
    </lineage>
</organism>
<evidence type="ECO:0000313" key="2">
    <source>
        <dbReference type="Proteomes" id="UP000177583"/>
    </source>
</evidence>
<dbReference type="EMBL" id="MFNF01000040">
    <property type="protein sequence ID" value="OGH01048.1"/>
    <property type="molecule type" value="Genomic_DNA"/>
</dbReference>
<proteinExistence type="predicted"/>
<dbReference type="Proteomes" id="UP000177583">
    <property type="component" value="Unassembled WGS sequence"/>
</dbReference>
<sequence length="247" mass="26259">MMGWLRKKSPQFWLGLGLALLLGGCKADQTTKSLIETAERIPDGTYLVGQIAAGEALPARTLCASDAKRPSLSATIATTAALSQLAKFGDLVTNKLTVTLSGNSITKVWHRDSGLTKVYPAANTTYADASCDLTWTGTLVQNDFTVFQEAGSYQISWSPSTCAIELHNWANTGGSTGLGQWVSATSTAGAFLTTTGTTAQDPWTVITDPINAPGQFILQMPDSVAAKQTNYSCNTTSKAVKQLWVKQ</sequence>
<dbReference type="AlphaFoldDB" id="A0A1F6GSJ9"/>
<gene>
    <name evidence="1" type="ORF">A2557_00415</name>
</gene>
<comment type="caution">
    <text evidence="1">The sequence shown here is derived from an EMBL/GenBank/DDBJ whole genome shotgun (WGS) entry which is preliminary data.</text>
</comment>